<protein>
    <submittedName>
        <fullName evidence="2">AAA family ATPase</fullName>
    </submittedName>
</protein>
<feature type="domain" description="DUF4435" evidence="1">
    <location>
        <begin position="371"/>
        <end position="572"/>
    </location>
</feature>
<dbReference type="Pfam" id="PF14491">
    <property type="entry name" value="DUF4435"/>
    <property type="match status" value="1"/>
</dbReference>
<gene>
    <name evidence="2" type="ORF">P7D43_00975</name>
</gene>
<sequence length="613" mass="72186">MYKDKIIDLIKKYYTHYNEYFKYSLTDEPEWFEVIKIGLLSLEEKYALLLELIESRDSFSERLYDLFITTLLFDKNTNSFQDTYFPNSSESLNHKIHSLHQLYYLTIIDGDKNAVIIGGNGSGKSSLVSFFKNTLSVNISIIPARKNLFVNTDSGQFYSASKMDVQGVLQSRSVKQQDKYENYSDEFSKMIVALVNEYFNQINLDWNEGKGKEPDTINIFFQFKNLYQKLIPDIDFESPNNTKKTISPIKNGIVYTMNEMSDGERIIIYYIIQVLLAAENSTIIIDEPELYLNTSIYNRLWNELEAIRDDCRFIYVSHRIDFIESRLNSDFIWCKKYNHPDNWEIEILKDSQTENFPKDMLLELVGAKKNVIFCEGKTNSSVDYSLYSVLFSNYTVIPVENCDQVKRYVKAYNNQKSIFQNNALGIIDNDMRTDEEIEDLKKDKIFTTKFLEIEMLLCDEKVIIGVLTAQYDEDIAKKVELFKEKFFEKLTNKKDHLIQRWLKKIYERQLVDTHFNTKDDLSTNIQNLSTNLLALKSKEQSFSNYVDEILQTRDYNKWLEICTLEHNEILKGIADQVIDKNYKQKAQQLIKNDYDIQNFLRENYFSELPSLLD</sequence>
<proteinExistence type="predicted"/>
<dbReference type="InterPro" id="IPR027417">
    <property type="entry name" value="P-loop_NTPase"/>
</dbReference>
<reference evidence="2" key="1">
    <citation type="submission" date="2023-03" db="EMBL/GenBank/DDBJ databases">
        <authorList>
            <person name="Shen W."/>
            <person name="Cai J."/>
        </authorList>
    </citation>
    <scope>NUCLEOTIDE SEQUENCE</scope>
    <source>
        <strain evidence="2">P33-2</strain>
    </source>
</reference>
<dbReference type="RefSeq" id="WP_048720461.1">
    <property type="nucleotide sequence ID" value="NZ_JADPDV010000022.1"/>
</dbReference>
<dbReference type="EMBL" id="JARPWH010000002">
    <property type="protein sequence ID" value="MDT2400928.1"/>
    <property type="molecule type" value="Genomic_DNA"/>
</dbReference>
<dbReference type="InterPro" id="IPR029492">
    <property type="entry name" value="DUF4435"/>
</dbReference>
<organism evidence="2 3">
    <name type="scientific">Enterococcus avium</name>
    <name type="common">Streptococcus avium</name>
    <dbReference type="NCBI Taxonomy" id="33945"/>
    <lineage>
        <taxon>Bacteria</taxon>
        <taxon>Bacillati</taxon>
        <taxon>Bacillota</taxon>
        <taxon>Bacilli</taxon>
        <taxon>Lactobacillales</taxon>
        <taxon>Enterococcaceae</taxon>
        <taxon>Enterococcus</taxon>
    </lineage>
</organism>
<evidence type="ECO:0000259" key="1">
    <source>
        <dbReference type="Pfam" id="PF14491"/>
    </source>
</evidence>
<dbReference type="Proteomes" id="UP001260773">
    <property type="component" value="Unassembled WGS sequence"/>
</dbReference>
<evidence type="ECO:0000313" key="2">
    <source>
        <dbReference type="EMBL" id="MDT2400928.1"/>
    </source>
</evidence>
<name>A0AAW8RM55_ENTAV</name>
<accession>A0AAW8RM55</accession>
<dbReference type="SUPFAM" id="SSF52540">
    <property type="entry name" value="P-loop containing nucleoside triphosphate hydrolases"/>
    <property type="match status" value="1"/>
</dbReference>
<evidence type="ECO:0000313" key="3">
    <source>
        <dbReference type="Proteomes" id="UP001260773"/>
    </source>
</evidence>
<dbReference type="Gene3D" id="3.40.50.300">
    <property type="entry name" value="P-loop containing nucleotide triphosphate hydrolases"/>
    <property type="match status" value="1"/>
</dbReference>
<dbReference type="AlphaFoldDB" id="A0AAW8RM55"/>
<comment type="caution">
    <text evidence="2">The sequence shown here is derived from an EMBL/GenBank/DDBJ whole genome shotgun (WGS) entry which is preliminary data.</text>
</comment>